<dbReference type="STRING" id="375.BKD09_RS06885"/>
<dbReference type="PATRIC" id="fig|375.37.peg.1481"/>
<dbReference type="Proteomes" id="UP001549291">
    <property type="component" value="Unassembled WGS sequence"/>
</dbReference>
<dbReference type="GeneID" id="64073486"/>
<dbReference type="eggNOG" id="ENOG5032B95">
    <property type="taxonomic scope" value="Bacteria"/>
</dbReference>
<organism evidence="2 4">
    <name type="scientific">Bradyrhizobium japonicum</name>
    <dbReference type="NCBI Taxonomy" id="375"/>
    <lineage>
        <taxon>Bacteria</taxon>
        <taxon>Pseudomonadati</taxon>
        <taxon>Pseudomonadota</taxon>
        <taxon>Alphaproteobacteria</taxon>
        <taxon>Hyphomicrobiales</taxon>
        <taxon>Nitrobacteraceae</taxon>
        <taxon>Bradyrhizobium</taxon>
    </lineage>
</organism>
<dbReference type="OrthoDB" id="8240871at2"/>
<dbReference type="Proteomes" id="UP000030377">
    <property type="component" value="Unassembled WGS sequence"/>
</dbReference>
<reference evidence="2 4" key="1">
    <citation type="submission" date="2014-09" db="EMBL/GenBank/DDBJ databases">
        <title>Draft genome of Bradyrhizobium japonicum Is-34.</title>
        <authorList>
            <person name="Tsurumaru H."/>
            <person name="Yamakawa T."/>
            <person name="Hashimoto S."/>
            <person name="Okizaki K."/>
            <person name="Kanesaki Y."/>
            <person name="Yoshikawa H."/>
            <person name="Yajima S."/>
        </authorList>
    </citation>
    <scope>NUCLEOTIDE SEQUENCE [LARGE SCALE GENOMIC DNA]</scope>
    <source>
        <strain evidence="2 4">Is-34</strain>
    </source>
</reference>
<evidence type="ECO:0000313" key="2">
    <source>
        <dbReference type="EMBL" id="KGT77055.1"/>
    </source>
</evidence>
<evidence type="ECO:0000313" key="6">
    <source>
        <dbReference type="Proteomes" id="UP001549291"/>
    </source>
</evidence>
<protein>
    <submittedName>
        <fullName evidence="2">Uncharacterized protein</fullName>
    </submittedName>
</protein>
<evidence type="ECO:0000313" key="3">
    <source>
        <dbReference type="EMBL" id="MET4717759.1"/>
    </source>
</evidence>
<proteinExistence type="predicted"/>
<dbReference type="RefSeq" id="WP_028159206.1">
    <property type="nucleotide sequence ID" value="NZ_BJNK01000014.1"/>
</dbReference>
<dbReference type="EMBL" id="JBEPTQ010000002">
    <property type="protein sequence ID" value="MET4717759.1"/>
    <property type="molecule type" value="Genomic_DNA"/>
</dbReference>
<dbReference type="AlphaFoldDB" id="A0A0A3XRQ3"/>
<evidence type="ECO:0000313" key="1">
    <source>
        <dbReference type="EMBL" id="APG08054.1"/>
    </source>
</evidence>
<name>A0A0A3XRQ3_BRAJP</name>
<accession>A0A0A3XRQ3</accession>
<dbReference type="EMBL" id="CP017637">
    <property type="protein sequence ID" value="APG08054.1"/>
    <property type="molecule type" value="Genomic_DNA"/>
</dbReference>
<dbReference type="EMBL" id="JRPN01000018">
    <property type="protein sequence ID" value="KGT77055.1"/>
    <property type="molecule type" value="Genomic_DNA"/>
</dbReference>
<dbReference type="KEGG" id="bjp:RN69_07130"/>
<dbReference type="Proteomes" id="UP000181962">
    <property type="component" value="Chromosome"/>
</dbReference>
<evidence type="ECO:0000313" key="4">
    <source>
        <dbReference type="Proteomes" id="UP000030377"/>
    </source>
</evidence>
<reference evidence="3 6" key="3">
    <citation type="submission" date="2024-06" db="EMBL/GenBank/DDBJ databases">
        <title>Genomic Encyclopedia of Type Strains, Phase V (KMG-V): Genome sequencing to study the core and pangenomes of soil and plant-associated prokaryotes.</title>
        <authorList>
            <person name="Whitman W."/>
        </authorList>
    </citation>
    <scope>NUCLEOTIDE SEQUENCE [LARGE SCALE GENOMIC DNA]</scope>
    <source>
        <strain evidence="3 6">USDA 160</strain>
    </source>
</reference>
<reference evidence="1 5" key="2">
    <citation type="submission" date="2016-11" db="EMBL/GenBank/DDBJ databases">
        <title>Complete Genome Sequence of Bradyrhizobium sp. strain J5, an isolated from soybean nodule in Hokkaido.</title>
        <authorList>
            <person name="Kanehara K."/>
        </authorList>
    </citation>
    <scope>NUCLEOTIDE SEQUENCE [LARGE SCALE GENOMIC DNA]</scope>
    <source>
        <strain evidence="1 5">J5</strain>
    </source>
</reference>
<sequence length="68" mass="7582">MQTFFGMILGALLLGCGVYVYDSMQTSSVANGEVATTNRTIVNWDVAKADWDALRDRAHKDWVRISSK</sequence>
<evidence type="ECO:0000313" key="5">
    <source>
        <dbReference type="Proteomes" id="UP000181962"/>
    </source>
</evidence>
<gene>
    <name evidence="3" type="ORF">ABIF63_001865</name>
    <name evidence="1" type="ORF">BKD09_06885</name>
    <name evidence="2" type="ORF">MA20_20715</name>
</gene>
<keyword evidence="6" id="KW-1185">Reference proteome</keyword>